<evidence type="ECO:0000313" key="1">
    <source>
        <dbReference type="EMBL" id="AVO22129.1"/>
    </source>
</evidence>
<accession>A0A2P1JSK5</accession>
<evidence type="ECO:0000313" key="2">
    <source>
        <dbReference type="Proteomes" id="UP000240307"/>
    </source>
</evidence>
<keyword evidence="2" id="KW-1185">Reference proteome</keyword>
<dbReference type="KEGG" id="vg:40101409"/>
<dbReference type="Proteomes" id="UP000240307">
    <property type="component" value="Segment"/>
</dbReference>
<reference evidence="1 2" key="1">
    <citation type="submission" date="2018-02" db="EMBL/GenBank/DDBJ databases">
        <authorList>
            <person name="Waits A.C."/>
            <person name="Pillay I."/>
            <person name="Garlena R.A."/>
            <person name="Russell D.A."/>
            <person name="Pope W.H."/>
            <person name="Jacobs-Sera D."/>
            <person name="Hatfull G.F."/>
        </authorList>
    </citation>
    <scope>NUCLEOTIDE SEQUENCE [LARGE SCALE GENOMIC DNA]</scope>
</reference>
<proteinExistence type="predicted"/>
<protein>
    <submittedName>
        <fullName evidence="1">Uncharacterized protein</fullName>
    </submittedName>
</protein>
<name>A0A2P1JSK5_9CAUD</name>
<dbReference type="RefSeq" id="YP_009624557.1">
    <property type="nucleotide sequence ID" value="NC_042123.1"/>
</dbReference>
<dbReference type="GeneID" id="40101409"/>
<dbReference type="EMBL" id="MH001454">
    <property type="protein sequence ID" value="AVO22129.1"/>
    <property type="molecule type" value="Genomic_DNA"/>
</dbReference>
<organism evidence="1 2">
    <name type="scientific">Gordonia phage Waits</name>
    <dbReference type="NCBI Taxonomy" id="2108120"/>
    <lineage>
        <taxon>Viruses</taxon>
        <taxon>Duplodnaviria</taxon>
        <taxon>Heunggongvirae</taxon>
        <taxon>Uroviricota</taxon>
        <taxon>Caudoviricetes</taxon>
        <taxon>Soupsvirus</taxon>
        <taxon>Soupsvirus wait</taxon>
    </lineage>
</organism>
<gene>
    <name evidence="1" type="primary">42</name>
    <name evidence="1" type="ORF">PBI_WAITS_42</name>
</gene>
<sequence length="44" mass="5176">MDEDDVYYEEDDWYDYAMDCGCCVCCGCDCADYDDEDHSMDGEY</sequence>